<name>A0A1A8XPU0_9PROT</name>
<sequence>MVDVSPCGVSTASWHAAVDGTLAWRSVGGRSSRSAAWRSGGAARTPVLRAIPRGGWTRAGLPGRSMRARSPPAGVPRSAAGGGRSAEFLRSAEASGTALSSWLPELPVVLAVSFRKLCAGLVATPGRVAGAAIVGPESLAGHAVERLGPWEPPRIGLRVDDLDSPAGSMGEVFRGSFSVERGMASLSVTMQVAPATHESPFGRMRERGRG</sequence>
<evidence type="ECO:0000313" key="2">
    <source>
        <dbReference type="EMBL" id="SBT07194.1"/>
    </source>
</evidence>
<evidence type="ECO:0000256" key="1">
    <source>
        <dbReference type="SAM" id="MobiDB-lite"/>
    </source>
</evidence>
<reference evidence="2 3" key="1">
    <citation type="submission" date="2016-06" db="EMBL/GenBank/DDBJ databases">
        <authorList>
            <person name="Kjaerup R.B."/>
            <person name="Dalgaard T.S."/>
            <person name="Juul-Madsen H.R."/>
        </authorList>
    </citation>
    <scope>NUCLEOTIDE SEQUENCE [LARGE SCALE GENOMIC DNA]</scope>
    <source>
        <strain evidence="2">3</strain>
    </source>
</reference>
<proteinExistence type="predicted"/>
<accession>A0A1A8XPU0</accession>
<keyword evidence="3" id="KW-1185">Reference proteome</keyword>
<feature type="region of interest" description="Disordered" evidence="1">
    <location>
        <begin position="59"/>
        <end position="82"/>
    </location>
</feature>
<protein>
    <submittedName>
        <fullName evidence="2">Uncharacterized protein</fullName>
    </submittedName>
</protein>
<dbReference type="AlphaFoldDB" id="A0A1A8XPU0"/>
<dbReference type="EMBL" id="FLQX01000117">
    <property type="protein sequence ID" value="SBT07194.1"/>
    <property type="molecule type" value="Genomic_DNA"/>
</dbReference>
<dbReference type="Proteomes" id="UP000199169">
    <property type="component" value="Unassembled WGS sequence"/>
</dbReference>
<organism evidence="2 3">
    <name type="scientific">Candidatus Accumulibacter aalborgensis</name>
    <dbReference type="NCBI Taxonomy" id="1860102"/>
    <lineage>
        <taxon>Bacteria</taxon>
        <taxon>Pseudomonadati</taxon>
        <taxon>Pseudomonadota</taxon>
        <taxon>Betaproteobacteria</taxon>
        <taxon>Candidatus Accumulibacter</taxon>
    </lineage>
</organism>
<evidence type="ECO:0000313" key="3">
    <source>
        <dbReference type="Proteomes" id="UP000199169"/>
    </source>
</evidence>
<gene>
    <name evidence="2" type="ORF">ACCAA_400050</name>
</gene>